<dbReference type="Gene3D" id="3.40.50.300">
    <property type="entry name" value="P-loop containing nucleotide triphosphate hydrolases"/>
    <property type="match status" value="1"/>
</dbReference>
<dbReference type="AlphaFoldDB" id="A0A366HZB4"/>
<dbReference type="PANTHER" id="PTHR43146:SF1">
    <property type="entry name" value="CANCER-RELATED NUCLEOSIDE-TRIPHOSPHATASE"/>
    <property type="match status" value="1"/>
</dbReference>
<evidence type="ECO:0000256" key="2">
    <source>
        <dbReference type="ARBA" id="ARBA00022801"/>
    </source>
</evidence>
<dbReference type="Proteomes" id="UP000253490">
    <property type="component" value="Unassembled WGS sequence"/>
</dbReference>
<dbReference type="GO" id="GO:0005524">
    <property type="term" value="F:ATP binding"/>
    <property type="evidence" value="ECO:0007669"/>
    <property type="project" value="UniProtKB-KW"/>
</dbReference>
<gene>
    <name evidence="4" type="ORF">DES36_11821</name>
</gene>
<name>A0A366HZB4_9FIRM</name>
<dbReference type="EMBL" id="QNRX01000018">
    <property type="protein sequence ID" value="RBP59671.1"/>
    <property type="molecule type" value="Genomic_DNA"/>
</dbReference>
<dbReference type="Pfam" id="PF03266">
    <property type="entry name" value="NTPase_1"/>
    <property type="match status" value="1"/>
</dbReference>
<organism evidence="4 5">
    <name type="scientific">Alkalibaculum bacchi</name>
    <dbReference type="NCBI Taxonomy" id="645887"/>
    <lineage>
        <taxon>Bacteria</taxon>
        <taxon>Bacillati</taxon>
        <taxon>Bacillota</taxon>
        <taxon>Clostridia</taxon>
        <taxon>Eubacteriales</taxon>
        <taxon>Eubacteriaceae</taxon>
        <taxon>Alkalibaculum</taxon>
    </lineage>
</organism>
<proteinExistence type="predicted"/>
<evidence type="ECO:0000313" key="5">
    <source>
        <dbReference type="Proteomes" id="UP000253490"/>
    </source>
</evidence>
<dbReference type="RefSeq" id="WP_187387080.1">
    <property type="nucleotide sequence ID" value="NZ_QNRX01000018.1"/>
</dbReference>
<dbReference type="SUPFAM" id="SSF52540">
    <property type="entry name" value="P-loop containing nucleoside triphosphate hydrolases"/>
    <property type="match status" value="1"/>
</dbReference>
<accession>A0A366HZB4</accession>
<keyword evidence="3" id="KW-0067">ATP-binding</keyword>
<protein>
    <submittedName>
        <fullName evidence="4">Nucleoside-triphosphatase</fullName>
    </submittedName>
</protein>
<keyword evidence="1" id="KW-0547">Nucleotide-binding</keyword>
<evidence type="ECO:0000256" key="3">
    <source>
        <dbReference type="ARBA" id="ARBA00022840"/>
    </source>
</evidence>
<keyword evidence="2" id="KW-0378">Hydrolase</keyword>
<evidence type="ECO:0000313" key="4">
    <source>
        <dbReference type="EMBL" id="RBP59671.1"/>
    </source>
</evidence>
<evidence type="ECO:0000256" key="1">
    <source>
        <dbReference type="ARBA" id="ARBA00022741"/>
    </source>
</evidence>
<sequence>MYNLFLTGKIGIGKSTLLKRALKELNVSLGGYTTERVFEGYFRKYIIKSLYDNNTTYTILKVDSRDNSKEHFIDSFEKGALSILDKSLKERNLIVLDELGSAENDMSLFTDKVFKLLDSKKIVFGVLKENDCDFLNAIMAREDVIVITITEDNRDYIIEDIINILKSWQKQLEV</sequence>
<keyword evidence="5" id="KW-1185">Reference proteome</keyword>
<reference evidence="4 5" key="1">
    <citation type="submission" date="2018-06" db="EMBL/GenBank/DDBJ databases">
        <title>Genomic Encyclopedia of Type Strains, Phase IV (KMG-IV): sequencing the most valuable type-strain genomes for metagenomic binning, comparative biology and taxonomic classification.</title>
        <authorList>
            <person name="Goeker M."/>
        </authorList>
    </citation>
    <scope>NUCLEOTIDE SEQUENCE [LARGE SCALE GENOMIC DNA]</scope>
    <source>
        <strain evidence="4 5">DSM 22112</strain>
    </source>
</reference>
<comment type="caution">
    <text evidence="4">The sequence shown here is derived from an EMBL/GenBank/DDBJ whole genome shotgun (WGS) entry which is preliminary data.</text>
</comment>
<dbReference type="InterPro" id="IPR004948">
    <property type="entry name" value="Nuc-triphosphatase_THEP1"/>
</dbReference>
<dbReference type="PANTHER" id="PTHR43146">
    <property type="entry name" value="CANCER-RELATED NUCLEOSIDE-TRIPHOSPHATASE"/>
    <property type="match status" value="1"/>
</dbReference>
<dbReference type="GO" id="GO:0017111">
    <property type="term" value="F:ribonucleoside triphosphate phosphatase activity"/>
    <property type="evidence" value="ECO:0007669"/>
    <property type="project" value="InterPro"/>
</dbReference>
<dbReference type="InterPro" id="IPR027417">
    <property type="entry name" value="P-loop_NTPase"/>
</dbReference>